<gene>
    <name evidence="2" type="ORF">AVDCRST_MAG04-791</name>
</gene>
<dbReference type="CDD" id="cd08946">
    <property type="entry name" value="SDR_e"/>
    <property type="match status" value="1"/>
</dbReference>
<evidence type="ECO:0000313" key="2">
    <source>
        <dbReference type="EMBL" id="CAA9224553.1"/>
    </source>
</evidence>
<dbReference type="Gene3D" id="3.40.50.720">
    <property type="entry name" value="NAD(P)-binding Rossmann-like Domain"/>
    <property type="match status" value="1"/>
</dbReference>
<dbReference type="SUPFAM" id="SSF51735">
    <property type="entry name" value="NAD(P)-binding Rossmann-fold domains"/>
    <property type="match status" value="1"/>
</dbReference>
<reference evidence="2" key="1">
    <citation type="submission" date="2020-02" db="EMBL/GenBank/DDBJ databases">
        <authorList>
            <person name="Meier V. D."/>
        </authorList>
    </citation>
    <scope>NUCLEOTIDE SEQUENCE</scope>
    <source>
        <strain evidence="2">AVDCRST_MAG04</strain>
    </source>
</reference>
<name>A0A6J4HLD0_9PROT</name>
<dbReference type="PANTHER" id="PTHR43245">
    <property type="entry name" value="BIFUNCTIONAL POLYMYXIN RESISTANCE PROTEIN ARNA"/>
    <property type="match status" value="1"/>
</dbReference>
<dbReference type="InterPro" id="IPR036291">
    <property type="entry name" value="NAD(P)-bd_dom_sf"/>
</dbReference>
<keyword evidence="2" id="KW-0413">Isomerase</keyword>
<sequence>MRILITGNMGYVGPVVAAHLRATLPGAELIGYDAGFFAHCLTTPGPLPERVLDAQHFGDVRAIPPALLKGVDAVVHLAAVSNDPMGLRFEAVTDEINHRASLSVAETARDAGVKRFVFASSCSVYGLAAGDARKETDPLNPLTAYARSKIAAEEGLKQMDRGGMGVTCLRFATACGMSPRLRLDLVLNDFVAGALAGGEVSVLSDGSPWRPLIDVRDMARAIEWAITGTGVDAGGFLSINAGSDDWNVQVRDLAQAVAAGTPGTKVSINTDAPPDKRSYRVDFSLFRRMAPDHQPRVTLTDSVNRLRDGLNAIGFADKDFRASQQIRLKVLDRHMADGRLGEDLRWTRAD</sequence>
<dbReference type="InterPro" id="IPR001509">
    <property type="entry name" value="Epimerase_deHydtase"/>
</dbReference>
<organism evidence="2">
    <name type="scientific">uncultured Acetobacteraceae bacterium</name>
    <dbReference type="NCBI Taxonomy" id="169975"/>
    <lineage>
        <taxon>Bacteria</taxon>
        <taxon>Pseudomonadati</taxon>
        <taxon>Pseudomonadota</taxon>
        <taxon>Alphaproteobacteria</taxon>
        <taxon>Acetobacterales</taxon>
        <taxon>Acetobacteraceae</taxon>
        <taxon>environmental samples</taxon>
    </lineage>
</organism>
<dbReference type="PANTHER" id="PTHR43245:SF23">
    <property type="entry name" value="NAD(P)-BINDING DOMAIN-CONTAINING PROTEIN"/>
    <property type="match status" value="1"/>
</dbReference>
<dbReference type="AlphaFoldDB" id="A0A6J4HLD0"/>
<protein>
    <submittedName>
        <fullName evidence="2">UDP-glucose 4-epimerase</fullName>
        <ecNumber evidence="2">5.1.3.2</ecNumber>
    </submittedName>
</protein>
<feature type="domain" description="NAD-dependent epimerase/dehydratase" evidence="1">
    <location>
        <begin position="3"/>
        <end position="227"/>
    </location>
</feature>
<dbReference type="Pfam" id="PF01370">
    <property type="entry name" value="Epimerase"/>
    <property type="match status" value="1"/>
</dbReference>
<dbReference type="EMBL" id="CADCTL010000061">
    <property type="protein sequence ID" value="CAA9224553.1"/>
    <property type="molecule type" value="Genomic_DNA"/>
</dbReference>
<dbReference type="InterPro" id="IPR050177">
    <property type="entry name" value="Lipid_A_modif_metabolic_enz"/>
</dbReference>
<proteinExistence type="predicted"/>
<dbReference type="EC" id="5.1.3.2" evidence="2"/>
<accession>A0A6J4HLD0</accession>
<evidence type="ECO:0000259" key="1">
    <source>
        <dbReference type="Pfam" id="PF01370"/>
    </source>
</evidence>
<dbReference type="GO" id="GO:0003978">
    <property type="term" value="F:UDP-glucose 4-epimerase activity"/>
    <property type="evidence" value="ECO:0007669"/>
    <property type="project" value="UniProtKB-EC"/>
</dbReference>